<dbReference type="EnsemblPlants" id="AET03256">
    <property type="protein sequence ID" value="AET03256"/>
    <property type="gene ID" value="MTR_8g066650"/>
</dbReference>
<keyword evidence="5" id="KW-1185">Reference proteome</keyword>
<proteinExistence type="predicted"/>
<protein>
    <submittedName>
        <fullName evidence="2">F-box/RNI superfamily protein</fullName>
    </submittedName>
    <submittedName>
        <fullName evidence="3">Putative F-box domain, leucine-rich repeat domain, L domain-containing protein</fullName>
    </submittedName>
</protein>
<dbReference type="CDD" id="cd22160">
    <property type="entry name" value="F-box_AtFBL13-like"/>
    <property type="match status" value="1"/>
</dbReference>
<dbReference type="InterPro" id="IPR001810">
    <property type="entry name" value="F-box_dom"/>
</dbReference>
<evidence type="ECO:0000313" key="2">
    <source>
        <dbReference type="EMBL" id="AET03256.1"/>
    </source>
</evidence>
<dbReference type="STRING" id="3880.G7LH07"/>
<gene>
    <name evidence="2" type="ordered locus">MTR_8g066650</name>
    <name evidence="3" type="ORF">MtrunA17_Chr8g0366411</name>
</gene>
<reference evidence="6" key="4">
    <citation type="journal article" date="2018" name="Nat. Plants">
        <title>Whole-genome landscape of Medicago truncatula symbiotic genes.</title>
        <authorList>
            <person name="Pecrix Y."/>
            <person name="Staton S.E."/>
            <person name="Sallet E."/>
            <person name="Lelandais-Briere C."/>
            <person name="Moreau S."/>
            <person name="Carrere S."/>
            <person name="Blein T."/>
            <person name="Jardinaud M.F."/>
            <person name="Latrasse D."/>
            <person name="Zouine M."/>
            <person name="Zahm M."/>
            <person name="Kreplak J."/>
            <person name="Mayjonade B."/>
            <person name="Satge C."/>
            <person name="Perez M."/>
            <person name="Cauet S."/>
            <person name="Marande W."/>
            <person name="Chantry-Darmon C."/>
            <person name="Lopez-Roques C."/>
            <person name="Bouchez O."/>
            <person name="Berard A."/>
            <person name="Debelle F."/>
            <person name="Munos S."/>
            <person name="Bendahmane A."/>
            <person name="Berges H."/>
            <person name="Niebel A."/>
            <person name="Buitink J."/>
            <person name="Frugier F."/>
            <person name="Benhamed M."/>
            <person name="Crespi M."/>
            <person name="Gouzy J."/>
            <person name="Gamas P."/>
        </authorList>
    </citation>
    <scope>NUCLEOTIDE SEQUENCE [LARGE SCALE GENOMIC DNA]</scope>
    <source>
        <strain evidence="6">cv. Jemalong A17</strain>
    </source>
</reference>
<dbReference type="OMA" id="REHIAIP"/>
<feature type="domain" description="F-box" evidence="1">
    <location>
        <begin position="79"/>
        <end position="132"/>
    </location>
</feature>
<dbReference type="SUPFAM" id="SSF81383">
    <property type="entry name" value="F-box domain"/>
    <property type="match status" value="1"/>
</dbReference>
<dbReference type="EMBL" id="PSQE01000008">
    <property type="protein sequence ID" value="RHN41469.1"/>
    <property type="molecule type" value="Genomic_DNA"/>
</dbReference>
<evidence type="ECO:0000313" key="5">
    <source>
        <dbReference type="Proteomes" id="UP000002051"/>
    </source>
</evidence>
<reference evidence="2 5" key="2">
    <citation type="journal article" date="2014" name="BMC Genomics">
        <title>An improved genome release (version Mt4.0) for the model legume Medicago truncatula.</title>
        <authorList>
            <person name="Tang H."/>
            <person name="Krishnakumar V."/>
            <person name="Bidwell S."/>
            <person name="Rosen B."/>
            <person name="Chan A."/>
            <person name="Zhou S."/>
            <person name="Gentzbittel L."/>
            <person name="Childs K.L."/>
            <person name="Yandell M."/>
            <person name="Gundlach H."/>
            <person name="Mayer K.F."/>
            <person name="Schwartz D.C."/>
            <person name="Town C.D."/>
        </authorList>
    </citation>
    <scope>GENOME REANNOTATION</scope>
    <source>
        <strain evidence="4 5">cv. Jemalong A17</strain>
    </source>
</reference>
<dbReference type="AlphaFoldDB" id="G7LH07"/>
<reference evidence="2 5" key="1">
    <citation type="journal article" date="2011" name="Nature">
        <title>The Medicago genome provides insight into the evolution of rhizobial symbioses.</title>
        <authorList>
            <person name="Young N.D."/>
            <person name="Debelle F."/>
            <person name="Oldroyd G.E."/>
            <person name="Geurts R."/>
            <person name="Cannon S.B."/>
            <person name="Udvardi M.K."/>
            <person name="Benedito V.A."/>
            <person name="Mayer K.F."/>
            <person name="Gouzy J."/>
            <person name="Schoof H."/>
            <person name="Van de Peer Y."/>
            <person name="Proost S."/>
            <person name="Cook D.R."/>
            <person name="Meyers B.C."/>
            <person name="Spannagl M."/>
            <person name="Cheung F."/>
            <person name="De Mita S."/>
            <person name="Krishnakumar V."/>
            <person name="Gundlach H."/>
            <person name="Zhou S."/>
            <person name="Mudge J."/>
            <person name="Bharti A.K."/>
            <person name="Murray J.D."/>
            <person name="Naoumkina M.A."/>
            <person name="Rosen B."/>
            <person name="Silverstein K.A."/>
            <person name="Tang H."/>
            <person name="Rombauts S."/>
            <person name="Zhao P.X."/>
            <person name="Zhou P."/>
            <person name="Barbe V."/>
            <person name="Bardou P."/>
            <person name="Bechner M."/>
            <person name="Bellec A."/>
            <person name="Berger A."/>
            <person name="Berges H."/>
            <person name="Bidwell S."/>
            <person name="Bisseling T."/>
            <person name="Choisne N."/>
            <person name="Couloux A."/>
            <person name="Denny R."/>
            <person name="Deshpande S."/>
            <person name="Dai X."/>
            <person name="Doyle J.J."/>
            <person name="Dudez A.M."/>
            <person name="Farmer A.D."/>
            <person name="Fouteau S."/>
            <person name="Franken C."/>
            <person name="Gibelin C."/>
            <person name="Gish J."/>
            <person name="Goldstein S."/>
            <person name="Gonzalez A.J."/>
            <person name="Green P.J."/>
            <person name="Hallab A."/>
            <person name="Hartog M."/>
            <person name="Hua A."/>
            <person name="Humphray S.J."/>
            <person name="Jeong D.H."/>
            <person name="Jing Y."/>
            <person name="Jocker A."/>
            <person name="Kenton S.M."/>
            <person name="Kim D.J."/>
            <person name="Klee K."/>
            <person name="Lai H."/>
            <person name="Lang C."/>
            <person name="Lin S."/>
            <person name="Macmil S.L."/>
            <person name="Magdelenat G."/>
            <person name="Matthews L."/>
            <person name="McCorrison J."/>
            <person name="Monaghan E.L."/>
            <person name="Mun J.H."/>
            <person name="Najar F.Z."/>
            <person name="Nicholson C."/>
            <person name="Noirot C."/>
            <person name="O'Bleness M."/>
            <person name="Paule C.R."/>
            <person name="Poulain J."/>
            <person name="Prion F."/>
            <person name="Qin B."/>
            <person name="Qu C."/>
            <person name="Retzel E.F."/>
            <person name="Riddle C."/>
            <person name="Sallet E."/>
            <person name="Samain S."/>
            <person name="Samson N."/>
            <person name="Sanders I."/>
            <person name="Saurat O."/>
            <person name="Scarpelli C."/>
            <person name="Schiex T."/>
            <person name="Segurens B."/>
            <person name="Severin A.J."/>
            <person name="Sherrier D.J."/>
            <person name="Shi R."/>
            <person name="Sims S."/>
            <person name="Singer S.R."/>
            <person name="Sinharoy S."/>
            <person name="Sterck L."/>
            <person name="Viollet A."/>
            <person name="Wang B.B."/>
            <person name="Wang K."/>
            <person name="Wang M."/>
            <person name="Wang X."/>
            <person name="Warfsmann J."/>
            <person name="Weissenbach J."/>
            <person name="White D.D."/>
            <person name="White J.D."/>
            <person name="Wiley G.B."/>
            <person name="Wincker P."/>
            <person name="Xing Y."/>
            <person name="Yang L."/>
            <person name="Yao Z."/>
            <person name="Ying F."/>
            <person name="Zhai J."/>
            <person name="Zhou L."/>
            <person name="Zuber A."/>
            <person name="Denarie J."/>
            <person name="Dixon R.A."/>
            <person name="May G.D."/>
            <person name="Schwartz D.C."/>
            <person name="Rogers J."/>
            <person name="Quetier F."/>
            <person name="Town C.D."/>
            <person name="Roe B.A."/>
        </authorList>
    </citation>
    <scope>NUCLEOTIDE SEQUENCE [LARGE SCALE GENOMIC DNA]</scope>
    <source>
        <strain evidence="2">A17</strain>
        <strain evidence="4 5">cv. Jemalong A17</strain>
    </source>
</reference>
<dbReference type="EMBL" id="CM001224">
    <property type="protein sequence ID" value="AET03256.1"/>
    <property type="molecule type" value="Genomic_DNA"/>
</dbReference>
<evidence type="ECO:0000313" key="6">
    <source>
        <dbReference type="Proteomes" id="UP000265566"/>
    </source>
</evidence>
<dbReference type="PaxDb" id="3880-AET03256"/>
<dbReference type="Proteomes" id="UP000002051">
    <property type="component" value="Chromosome 8"/>
</dbReference>
<dbReference type="Gene3D" id="1.20.1280.50">
    <property type="match status" value="1"/>
</dbReference>
<name>G7LH07_MEDTR</name>
<dbReference type="HOGENOM" id="CLU_010721_2_1_1"/>
<dbReference type="PROSITE" id="PS50181">
    <property type="entry name" value="FBOX"/>
    <property type="match status" value="1"/>
</dbReference>
<dbReference type="PANTHER" id="PTHR32212">
    <property type="entry name" value="CYCLIN-LIKE F-BOX"/>
    <property type="match status" value="1"/>
</dbReference>
<dbReference type="Gene3D" id="3.80.10.10">
    <property type="entry name" value="Ribonuclease Inhibitor"/>
    <property type="match status" value="1"/>
</dbReference>
<evidence type="ECO:0000259" key="1">
    <source>
        <dbReference type="PROSITE" id="PS50181"/>
    </source>
</evidence>
<sequence length="451" mass="50636">MKSKGPGDTMYLAYKTYLSQNPFVIFHDPAYSLDTILHIHRSGALTASKFCKSVVSPAGNRSFQMKKRRKNNHNHTENKDRISDLPDCILFHILSSLETKHAVQTTILSTRWNNLWKRLPTLRLNSSHFKTLKSFTKFVSRVLSLRDDSTALHTLYFQRKGCVEPPILSKLVEYAASHNVQRLDIFVRCDGVYFPPYFFKCNTLTSLNLSSSPIPNTAKKPFPSLMTLPALTSLSLQWFAFHGNNSGRVEPFSRFKRLNTLILENCQIVGVPNLCISSTTLANLTIQSNDGLSDFCGIELSAPSLCTFSFTGNPLEIRYGSRLSSIEHVSIDVNVAWISEKFPSVLLSWLIEFSSIKSLAVSSTTLQVLSVVPDLLKVEFSSLCNLKSLKVKMRQFTDGLSRTLIEANISQLLSRLEEAFKERSKTHSSIPDGIVDFLLQNSPSAKVDVIT</sequence>
<evidence type="ECO:0000313" key="3">
    <source>
        <dbReference type="EMBL" id="RHN41469.1"/>
    </source>
</evidence>
<organism evidence="2 5">
    <name type="scientific">Medicago truncatula</name>
    <name type="common">Barrel medic</name>
    <name type="synonym">Medicago tribuloides</name>
    <dbReference type="NCBI Taxonomy" id="3880"/>
    <lineage>
        <taxon>Eukaryota</taxon>
        <taxon>Viridiplantae</taxon>
        <taxon>Streptophyta</taxon>
        <taxon>Embryophyta</taxon>
        <taxon>Tracheophyta</taxon>
        <taxon>Spermatophyta</taxon>
        <taxon>Magnoliopsida</taxon>
        <taxon>eudicotyledons</taxon>
        <taxon>Gunneridae</taxon>
        <taxon>Pentapetalae</taxon>
        <taxon>rosids</taxon>
        <taxon>fabids</taxon>
        <taxon>Fabales</taxon>
        <taxon>Fabaceae</taxon>
        <taxon>Papilionoideae</taxon>
        <taxon>50 kb inversion clade</taxon>
        <taxon>NPAAA clade</taxon>
        <taxon>Hologalegina</taxon>
        <taxon>IRL clade</taxon>
        <taxon>Trifolieae</taxon>
        <taxon>Medicago</taxon>
    </lineage>
</organism>
<evidence type="ECO:0000313" key="4">
    <source>
        <dbReference type="EnsemblPlants" id="AET03256"/>
    </source>
</evidence>
<dbReference type="Pfam" id="PF00646">
    <property type="entry name" value="F-box"/>
    <property type="match status" value="1"/>
</dbReference>
<dbReference type="InterPro" id="IPR032675">
    <property type="entry name" value="LRR_dom_sf"/>
</dbReference>
<dbReference type="eggNOG" id="ENOG502RYTW">
    <property type="taxonomic scope" value="Eukaryota"/>
</dbReference>
<dbReference type="PANTHER" id="PTHR32212:SF269">
    <property type="entry name" value="F-BOX_RNI_FBD-LIKE DOMAIN PROTEIN"/>
    <property type="match status" value="1"/>
</dbReference>
<reference evidence="3" key="5">
    <citation type="journal article" date="2018" name="Nat. Plants">
        <title>Whole-genome landscape of Medicago truncatula symbiotic genes.</title>
        <authorList>
            <person name="Pecrix Y."/>
            <person name="Gamas P."/>
            <person name="Carrere S."/>
        </authorList>
    </citation>
    <scope>NUCLEOTIDE SEQUENCE</scope>
    <source>
        <tissue evidence="3">Leaves</tissue>
    </source>
</reference>
<dbReference type="InterPro" id="IPR053781">
    <property type="entry name" value="F-box_AtFBL13-like"/>
</dbReference>
<dbReference type="SUPFAM" id="SSF52047">
    <property type="entry name" value="RNI-like"/>
    <property type="match status" value="1"/>
</dbReference>
<accession>G7LH07</accession>
<dbReference type="Proteomes" id="UP000265566">
    <property type="component" value="Chromosome 8"/>
</dbReference>
<dbReference type="InterPro" id="IPR036047">
    <property type="entry name" value="F-box-like_dom_sf"/>
</dbReference>
<reference evidence="4" key="3">
    <citation type="submission" date="2015-04" db="UniProtKB">
        <authorList>
            <consortium name="EnsemblPlants"/>
        </authorList>
    </citation>
    <scope>IDENTIFICATION</scope>
    <source>
        <strain evidence="4">cv. Jemalong A17</strain>
    </source>
</reference>
<dbReference type="Gramene" id="rna47798">
    <property type="protein sequence ID" value="RHN41469.1"/>
    <property type="gene ID" value="gene47798"/>
</dbReference>